<evidence type="ECO:0000313" key="1">
    <source>
        <dbReference type="EMBL" id="KAF2901919.1"/>
    </source>
</evidence>
<sequence>MEGCKSVIASAEEQEKQELWKNRPIYSAPVRIANWNEDLFLEEEQFRVANYKRDHCMLLVQKTRKMFKNLLTPVTLADESPFIMYGLTYQLKACDLPNKLVPETGYKATYGLYLSGLMNEKDIELATHFIHGCGLTASPDRPPCVRNTFKFVGCDGQTDGQSIYYGDDVYIRIYESGTDGHLFVQCENSTFDDFGGHLKLRLTQSPDFYCRFKMFHWDPQLREETKGSGFAPNTRIIIQHTASGQNL</sequence>
<dbReference type="PANTHER" id="PTHR24274">
    <property type="entry name" value="CILIA- AND FLAGELLA-ASSOCIATED PROTEIN 161"/>
    <property type="match status" value="1"/>
</dbReference>
<dbReference type="GO" id="GO:0031514">
    <property type="term" value="C:motile cilium"/>
    <property type="evidence" value="ECO:0007669"/>
    <property type="project" value="TreeGrafter"/>
</dbReference>
<accession>A0A8K0GJ68</accession>
<proteinExistence type="predicted"/>
<dbReference type="Pfam" id="PF24569">
    <property type="entry name" value="CFAP161"/>
    <property type="match status" value="1"/>
</dbReference>
<comment type="caution">
    <text evidence="1">The sequence shown here is derived from an EMBL/GenBank/DDBJ whole genome shotgun (WGS) entry which is preliminary data.</text>
</comment>
<dbReference type="AlphaFoldDB" id="A0A8K0GJ68"/>
<dbReference type="GO" id="GO:0060271">
    <property type="term" value="P:cilium assembly"/>
    <property type="evidence" value="ECO:0007669"/>
    <property type="project" value="TreeGrafter"/>
</dbReference>
<evidence type="ECO:0000313" key="2">
    <source>
        <dbReference type="Proteomes" id="UP000801492"/>
    </source>
</evidence>
<protein>
    <submittedName>
        <fullName evidence="1">Uncharacterized protein</fullName>
    </submittedName>
</protein>
<dbReference type="OrthoDB" id="2126411at2759"/>
<keyword evidence="2" id="KW-1185">Reference proteome</keyword>
<organism evidence="1 2">
    <name type="scientific">Ignelater luminosus</name>
    <name type="common">Cucubano</name>
    <name type="synonym">Pyrophorus luminosus</name>
    <dbReference type="NCBI Taxonomy" id="2038154"/>
    <lineage>
        <taxon>Eukaryota</taxon>
        <taxon>Metazoa</taxon>
        <taxon>Ecdysozoa</taxon>
        <taxon>Arthropoda</taxon>
        <taxon>Hexapoda</taxon>
        <taxon>Insecta</taxon>
        <taxon>Pterygota</taxon>
        <taxon>Neoptera</taxon>
        <taxon>Endopterygota</taxon>
        <taxon>Coleoptera</taxon>
        <taxon>Polyphaga</taxon>
        <taxon>Elateriformia</taxon>
        <taxon>Elateroidea</taxon>
        <taxon>Elateridae</taxon>
        <taxon>Agrypninae</taxon>
        <taxon>Pyrophorini</taxon>
        <taxon>Ignelater</taxon>
    </lineage>
</organism>
<name>A0A8K0GJ68_IGNLU</name>
<feature type="non-terminal residue" evidence="1">
    <location>
        <position position="247"/>
    </location>
</feature>
<dbReference type="InterPro" id="IPR055325">
    <property type="entry name" value="CF161"/>
</dbReference>
<dbReference type="EMBL" id="VTPC01001451">
    <property type="protein sequence ID" value="KAF2901919.1"/>
    <property type="molecule type" value="Genomic_DNA"/>
</dbReference>
<dbReference type="Proteomes" id="UP000801492">
    <property type="component" value="Unassembled WGS sequence"/>
</dbReference>
<dbReference type="PANTHER" id="PTHR24274:SF1">
    <property type="entry name" value="CILIA- AND FLAGELLA-ASSOCIATED PROTEIN 161"/>
    <property type="match status" value="1"/>
</dbReference>
<gene>
    <name evidence="1" type="ORF">ILUMI_04264</name>
</gene>
<reference evidence="1" key="1">
    <citation type="submission" date="2019-08" db="EMBL/GenBank/DDBJ databases">
        <title>The genome of the North American firefly Photinus pyralis.</title>
        <authorList>
            <consortium name="Photinus pyralis genome working group"/>
            <person name="Fallon T.R."/>
            <person name="Sander Lower S.E."/>
            <person name="Weng J.-K."/>
        </authorList>
    </citation>
    <scope>NUCLEOTIDE SEQUENCE</scope>
    <source>
        <strain evidence="1">TRF0915ILg1</strain>
        <tissue evidence="1">Whole body</tissue>
    </source>
</reference>